<dbReference type="PROSITE" id="PS50011">
    <property type="entry name" value="PROTEIN_KINASE_DOM"/>
    <property type="match status" value="1"/>
</dbReference>
<evidence type="ECO:0000256" key="3">
    <source>
        <dbReference type="ARBA" id="ARBA00022777"/>
    </source>
</evidence>
<comment type="caution">
    <text evidence="11">The sequence shown here is derived from an EMBL/GenBank/DDBJ whole genome shotgun (WGS) entry which is preliminary data.</text>
</comment>
<dbReference type="InterPro" id="IPR008271">
    <property type="entry name" value="Ser/Thr_kinase_AS"/>
</dbReference>
<gene>
    <name evidence="11" type="ORF">ZHD862_LOCUS16438</name>
</gene>
<comment type="catalytic activity">
    <reaction evidence="8">
        <text>L-threonyl-[protein] + ATP = O-phospho-L-threonyl-[protein] + ADP + H(+)</text>
        <dbReference type="Rhea" id="RHEA:46608"/>
        <dbReference type="Rhea" id="RHEA-COMP:11060"/>
        <dbReference type="Rhea" id="RHEA-COMP:11605"/>
        <dbReference type="ChEBI" id="CHEBI:15378"/>
        <dbReference type="ChEBI" id="CHEBI:30013"/>
        <dbReference type="ChEBI" id="CHEBI:30616"/>
        <dbReference type="ChEBI" id="CHEBI:61977"/>
        <dbReference type="ChEBI" id="CHEBI:456216"/>
        <dbReference type="EC" id="2.7.12.2"/>
    </reaction>
</comment>
<evidence type="ECO:0000256" key="9">
    <source>
        <dbReference type="ARBA" id="ARBA00051693"/>
    </source>
</evidence>
<keyword evidence="2" id="KW-0547">Nucleotide-binding</keyword>
<dbReference type="Gene3D" id="3.30.200.20">
    <property type="entry name" value="Phosphorylase Kinase, domain 1"/>
    <property type="match status" value="1"/>
</dbReference>
<evidence type="ECO:0000256" key="4">
    <source>
        <dbReference type="ARBA" id="ARBA00022840"/>
    </source>
</evidence>
<reference evidence="11" key="1">
    <citation type="submission" date="2021-02" db="EMBL/GenBank/DDBJ databases">
        <authorList>
            <person name="Nowell W R."/>
        </authorList>
    </citation>
    <scope>NUCLEOTIDE SEQUENCE</scope>
</reference>
<accession>A0A814MHQ4</accession>
<dbReference type="Gene3D" id="1.10.510.10">
    <property type="entry name" value="Transferase(Phosphotransferase) domain 1"/>
    <property type="match status" value="1"/>
</dbReference>
<evidence type="ECO:0000256" key="1">
    <source>
        <dbReference type="ARBA" id="ARBA00022679"/>
    </source>
</evidence>
<evidence type="ECO:0000256" key="2">
    <source>
        <dbReference type="ARBA" id="ARBA00022741"/>
    </source>
</evidence>
<dbReference type="EMBL" id="CAJNOT010000775">
    <property type="protein sequence ID" value="CAF1078131.1"/>
    <property type="molecule type" value="Genomic_DNA"/>
</dbReference>
<comment type="catalytic activity">
    <reaction evidence="7">
        <text>L-seryl-[protein] + ATP = O-phospho-L-seryl-[protein] + ADP + H(+)</text>
        <dbReference type="Rhea" id="RHEA:17989"/>
        <dbReference type="Rhea" id="RHEA-COMP:9863"/>
        <dbReference type="Rhea" id="RHEA-COMP:11604"/>
        <dbReference type="ChEBI" id="CHEBI:15378"/>
        <dbReference type="ChEBI" id="CHEBI:29999"/>
        <dbReference type="ChEBI" id="CHEBI:30616"/>
        <dbReference type="ChEBI" id="CHEBI:83421"/>
        <dbReference type="ChEBI" id="CHEBI:456216"/>
        <dbReference type="EC" id="2.7.12.2"/>
    </reaction>
</comment>
<dbReference type="PANTHER" id="PTHR48013:SF9">
    <property type="entry name" value="DUAL SPECIFICITY MITOGEN-ACTIVATED PROTEIN KINASE KINASE 5"/>
    <property type="match status" value="1"/>
</dbReference>
<keyword evidence="4" id="KW-0067">ATP-binding</keyword>
<evidence type="ECO:0000256" key="7">
    <source>
        <dbReference type="ARBA" id="ARBA00049014"/>
    </source>
</evidence>
<evidence type="ECO:0000313" key="11">
    <source>
        <dbReference type="EMBL" id="CAF1078131.1"/>
    </source>
</evidence>
<organism evidence="11 12">
    <name type="scientific">Rotaria sordida</name>
    <dbReference type="NCBI Taxonomy" id="392033"/>
    <lineage>
        <taxon>Eukaryota</taxon>
        <taxon>Metazoa</taxon>
        <taxon>Spiralia</taxon>
        <taxon>Gnathifera</taxon>
        <taxon>Rotifera</taxon>
        <taxon>Eurotatoria</taxon>
        <taxon>Bdelloidea</taxon>
        <taxon>Philodinida</taxon>
        <taxon>Philodinidae</taxon>
        <taxon>Rotaria</taxon>
    </lineage>
</organism>
<evidence type="ECO:0000256" key="5">
    <source>
        <dbReference type="ARBA" id="ARBA00038035"/>
    </source>
</evidence>
<keyword evidence="1" id="KW-0808">Transferase</keyword>
<feature type="domain" description="Protein kinase" evidence="10">
    <location>
        <begin position="88"/>
        <end position="350"/>
    </location>
</feature>
<dbReference type="SMART" id="SM00220">
    <property type="entry name" value="S_TKc"/>
    <property type="match status" value="1"/>
</dbReference>
<dbReference type="PROSITE" id="PS00108">
    <property type="entry name" value="PROTEIN_KINASE_ST"/>
    <property type="match status" value="1"/>
</dbReference>
<dbReference type="GO" id="GO:0004708">
    <property type="term" value="F:MAP kinase kinase activity"/>
    <property type="evidence" value="ECO:0007669"/>
    <property type="project" value="UniProtKB-EC"/>
</dbReference>
<comment type="similarity">
    <text evidence="5">Belongs to the protein kinase superfamily. STE Ser/Thr protein kinase family. MAP kinase kinase subfamily.</text>
</comment>
<keyword evidence="3" id="KW-0418">Kinase</keyword>
<comment type="catalytic activity">
    <reaction evidence="9">
        <text>L-tyrosyl-[protein] + ATP = O-phospho-L-tyrosyl-[protein] + ADP + H(+)</text>
        <dbReference type="Rhea" id="RHEA:10596"/>
        <dbReference type="Rhea" id="RHEA-COMP:10136"/>
        <dbReference type="Rhea" id="RHEA-COMP:20101"/>
        <dbReference type="ChEBI" id="CHEBI:15378"/>
        <dbReference type="ChEBI" id="CHEBI:30616"/>
        <dbReference type="ChEBI" id="CHEBI:46858"/>
        <dbReference type="ChEBI" id="CHEBI:61978"/>
        <dbReference type="ChEBI" id="CHEBI:456216"/>
        <dbReference type="EC" id="2.7.12.2"/>
    </reaction>
</comment>
<name>A0A814MHQ4_9BILA</name>
<evidence type="ECO:0000259" key="10">
    <source>
        <dbReference type="PROSITE" id="PS50011"/>
    </source>
</evidence>
<dbReference type="EC" id="2.7.12.2" evidence="6"/>
<proteinExistence type="inferred from homology"/>
<dbReference type="GO" id="GO:0005524">
    <property type="term" value="F:ATP binding"/>
    <property type="evidence" value="ECO:0007669"/>
    <property type="project" value="UniProtKB-KW"/>
</dbReference>
<protein>
    <recommendedName>
        <fullName evidence="6">mitogen-activated protein kinase kinase</fullName>
        <ecNumber evidence="6">2.7.12.2</ecNumber>
    </recommendedName>
</protein>
<evidence type="ECO:0000256" key="6">
    <source>
        <dbReference type="ARBA" id="ARBA00038999"/>
    </source>
</evidence>
<evidence type="ECO:0000313" key="12">
    <source>
        <dbReference type="Proteomes" id="UP000663864"/>
    </source>
</evidence>
<dbReference type="SUPFAM" id="SSF56112">
    <property type="entry name" value="Protein kinase-like (PK-like)"/>
    <property type="match status" value="1"/>
</dbReference>
<dbReference type="Proteomes" id="UP000663864">
    <property type="component" value="Unassembled WGS sequence"/>
</dbReference>
<dbReference type="PANTHER" id="PTHR48013">
    <property type="entry name" value="DUAL SPECIFICITY MITOGEN-ACTIVATED PROTEIN KINASE KINASE 5-RELATED"/>
    <property type="match status" value="1"/>
</dbReference>
<evidence type="ECO:0000256" key="8">
    <source>
        <dbReference type="ARBA" id="ARBA00049299"/>
    </source>
</evidence>
<dbReference type="InterPro" id="IPR011009">
    <property type="entry name" value="Kinase-like_dom_sf"/>
</dbReference>
<dbReference type="InterPro" id="IPR000719">
    <property type="entry name" value="Prot_kinase_dom"/>
</dbReference>
<sequence>MDYFRDWQSSTDEDFEKYIEDGIVSQPNQNITLTTDDWDLQAAFLFDEIQFENLSADHIENENTQPALLNVVLSCAESEILQHVEPVEDISNTFGASRPITATIEIRTDKTAVKRIILSTKEERASVRRTELKMMQEIGSGVCPYIIDYYGAMIDTDHSELCICMELMDITIKKFYETMHLLGDILSSTLDCFLCRLSRNIALALDFLVQQNYLHRDVKPENILINKHGVIKLSDFGTCCKIDETDSVQSSVLGTIAYFSPEIVQMPFKPSTIQGDMWALGISLLEIVIGKHPCLAPDDSDQYLKITTWNPEVPKDIIGNDIREFILHLLNEEVKQRPRSYTEILNMSFIRDLPQEPTSDECIFVNHIIQMSHEFGS</sequence>
<dbReference type="Pfam" id="PF00069">
    <property type="entry name" value="Pkinase"/>
    <property type="match status" value="1"/>
</dbReference>
<dbReference type="AlphaFoldDB" id="A0A814MHQ4"/>